<reference evidence="2 3" key="2">
    <citation type="submission" date="2018-06" db="EMBL/GenBank/DDBJ databases">
        <title>Sequencing of bacterial isolates from soil warming experiment in Harvard Forest, Massachusetts, USA.</title>
        <authorList>
            <person name="Deangelis K.PhD."/>
        </authorList>
    </citation>
    <scope>NUCLEOTIDE SEQUENCE [LARGE SCALE GENOMIC DNA]</scope>
    <source>
        <strain evidence="2 3">GAS496</strain>
    </source>
</reference>
<dbReference type="AlphaFoldDB" id="A0A318HL86"/>
<keyword evidence="3" id="KW-1185">Reference proteome</keyword>
<dbReference type="OrthoDB" id="4604922at2"/>
<dbReference type="InterPro" id="IPR000073">
    <property type="entry name" value="AB_hydrolase_1"/>
</dbReference>
<dbReference type="PANTHER" id="PTHR37017:SF11">
    <property type="entry name" value="ESTERASE_LIPASE_THIOESTERASE DOMAIN-CONTAINING PROTEIN"/>
    <property type="match status" value="1"/>
</dbReference>
<reference evidence="3" key="1">
    <citation type="submission" date="2018-05" db="EMBL/GenBank/DDBJ databases">
        <authorList>
            <person name="Deangelis K."/>
            <person name="Huntemann M."/>
            <person name="Clum A."/>
            <person name="Pillay M."/>
            <person name="Palaniappan K."/>
            <person name="Varghese N."/>
            <person name="Mikhailova N."/>
            <person name="Stamatis D."/>
            <person name="Reddy T."/>
            <person name="Daum C."/>
            <person name="Shapiro N."/>
            <person name="Ivanova N."/>
            <person name="Kyrpides N."/>
            <person name="Woyke T."/>
        </authorList>
    </citation>
    <scope>NUCLEOTIDE SEQUENCE [LARGE SCALE GENOMIC DNA]</scope>
    <source>
        <strain evidence="3">GAS496</strain>
    </source>
</reference>
<feature type="domain" description="AB hydrolase-1" evidence="1">
    <location>
        <begin position="6"/>
        <end position="235"/>
    </location>
</feature>
<protein>
    <submittedName>
        <fullName evidence="2">Pimeloyl-ACP methyl ester carboxylesterase</fullName>
    </submittedName>
</protein>
<dbReference type="Proteomes" id="UP000247781">
    <property type="component" value="Unassembled WGS sequence"/>
</dbReference>
<dbReference type="Gene3D" id="3.40.50.1820">
    <property type="entry name" value="alpha/beta hydrolase"/>
    <property type="match status" value="1"/>
</dbReference>
<dbReference type="Pfam" id="PF12697">
    <property type="entry name" value="Abhydrolase_6"/>
    <property type="match status" value="1"/>
</dbReference>
<proteinExistence type="predicted"/>
<evidence type="ECO:0000259" key="1">
    <source>
        <dbReference type="Pfam" id="PF12697"/>
    </source>
</evidence>
<dbReference type="PANTHER" id="PTHR37017">
    <property type="entry name" value="AB HYDROLASE-1 DOMAIN-CONTAINING PROTEIN-RELATED"/>
    <property type="match status" value="1"/>
</dbReference>
<evidence type="ECO:0000313" key="2">
    <source>
        <dbReference type="EMBL" id="PXX03390.1"/>
    </source>
</evidence>
<sequence>MTWPALVLVHGGAHAGDCWDLTVDEIHRLAPELTVLAVDLPGRRGKPGDLRRLTVGECVDSVVADIDDAGLAEIVIVAHSMGGLTVPGVVAKLGSARVREMVLATAFIPPEGRAVVDTLAGPLAGMARRGAKKGVPGEMNPIAARLAFLNGVRRERRRFMLDRLCAETPHLPVENVSRHDMPDEVPRTWILTTRDRSLSVTSQRRSIEALGGVQTVIEMKTCHDLMISEPERLAAILVERCRRYR</sequence>
<name>A0A318HL86_9MYCO</name>
<dbReference type="GO" id="GO:0003824">
    <property type="term" value="F:catalytic activity"/>
    <property type="evidence" value="ECO:0007669"/>
    <property type="project" value="UniProtKB-ARBA"/>
</dbReference>
<organism evidence="2 3">
    <name type="scientific">Mycolicibacterium moriokaense</name>
    <dbReference type="NCBI Taxonomy" id="39691"/>
    <lineage>
        <taxon>Bacteria</taxon>
        <taxon>Bacillati</taxon>
        <taxon>Actinomycetota</taxon>
        <taxon>Actinomycetes</taxon>
        <taxon>Mycobacteriales</taxon>
        <taxon>Mycobacteriaceae</taxon>
        <taxon>Mycolicibacterium</taxon>
    </lineage>
</organism>
<dbReference type="InterPro" id="IPR029058">
    <property type="entry name" value="AB_hydrolase_fold"/>
</dbReference>
<comment type="caution">
    <text evidence="2">The sequence shown here is derived from an EMBL/GenBank/DDBJ whole genome shotgun (WGS) entry which is preliminary data.</text>
</comment>
<gene>
    <name evidence="2" type="ORF">C8E89_12250</name>
</gene>
<dbReference type="EMBL" id="QJJU01000022">
    <property type="protein sequence ID" value="PXX03390.1"/>
    <property type="molecule type" value="Genomic_DNA"/>
</dbReference>
<dbReference type="SUPFAM" id="SSF53474">
    <property type="entry name" value="alpha/beta-Hydrolases"/>
    <property type="match status" value="1"/>
</dbReference>
<accession>A0A318HL86</accession>
<dbReference type="RefSeq" id="WP_110318910.1">
    <property type="nucleotide sequence ID" value="NZ_QJJU01000022.1"/>
</dbReference>
<evidence type="ECO:0000313" key="3">
    <source>
        <dbReference type="Proteomes" id="UP000247781"/>
    </source>
</evidence>
<dbReference type="InterPro" id="IPR052897">
    <property type="entry name" value="Sec-Metab_Biosynth_Hydrolase"/>
</dbReference>